<evidence type="ECO:0000313" key="2">
    <source>
        <dbReference type="Proteomes" id="UP000266861"/>
    </source>
</evidence>
<comment type="caution">
    <text evidence="1">The sequence shown here is derived from an EMBL/GenBank/DDBJ whole genome shotgun (WGS) entry which is preliminary data.</text>
</comment>
<evidence type="ECO:0008006" key="3">
    <source>
        <dbReference type="Google" id="ProtNLM"/>
    </source>
</evidence>
<evidence type="ECO:0000313" key="1">
    <source>
        <dbReference type="EMBL" id="RHZ73011.1"/>
    </source>
</evidence>
<dbReference type="OrthoDB" id="3247418at2759"/>
<protein>
    <recommendedName>
        <fullName evidence="3">Transposase domain-containing protein</fullName>
    </recommendedName>
</protein>
<accession>A0A397IAY5</accession>
<keyword evidence="2" id="KW-1185">Reference proteome</keyword>
<dbReference type="PANTHER" id="PTHR46579">
    <property type="entry name" value="F5/8 TYPE C DOMAIN-CONTAINING PROTEIN-RELATED"/>
    <property type="match status" value="1"/>
</dbReference>
<dbReference type="PANTHER" id="PTHR46579:SF2">
    <property type="entry name" value="C2H2-TYPE DOMAIN-CONTAINING PROTEIN"/>
    <property type="match status" value="1"/>
</dbReference>
<gene>
    <name evidence="1" type="ORF">Glove_235g14</name>
</gene>
<organism evidence="1 2">
    <name type="scientific">Diversispora epigaea</name>
    <dbReference type="NCBI Taxonomy" id="1348612"/>
    <lineage>
        <taxon>Eukaryota</taxon>
        <taxon>Fungi</taxon>
        <taxon>Fungi incertae sedis</taxon>
        <taxon>Mucoromycota</taxon>
        <taxon>Glomeromycotina</taxon>
        <taxon>Glomeromycetes</taxon>
        <taxon>Diversisporales</taxon>
        <taxon>Diversisporaceae</taxon>
        <taxon>Diversispora</taxon>
    </lineage>
</organism>
<name>A0A397IAY5_9GLOM</name>
<dbReference type="Proteomes" id="UP000266861">
    <property type="component" value="Unassembled WGS sequence"/>
</dbReference>
<dbReference type="EMBL" id="PQFF01000217">
    <property type="protein sequence ID" value="RHZ73011.1"/>
    <property type="molecule type" value="Genomic_DNA"/>
</dbReference>
<dbReference type="AlphaFoldDB" id="A0A397IAY5"/>
<dbReference type="STRING" id="1348612.A0A397IAY5"/>
<proteinExistence type="predicted"/>
<sequence>MNEFQVSADLGRILGKIYCGEGFSNFTADQWRIFISIYVTVILWEYLEEVDRKILTYFVRICHLFVNRILETKSLDEIHKKIVDVVTLIEKKYGRNVITPNLHLSLHLSTCSHDFSPLYAFWCFSFERINRILGSLSNSHWQIELELMRRLINDNRINEMIYTENNSKGLEILNTHQSVRSLSEMDQFGHDEMRRFWIYSRTIQESTISGKEPFPGEMLKPFSENIPLSADGILNLMIAYYNDTYENLKFRKPFETDSLNSIIIPLKINKYCRCRIGSEIFGSTFSPRHQKSSYILVKFASEDDNIDIYSSQIQFFFVYEIKSTISGKEPFPGEMLKPFSENIPLSADGILNLMIAYYNDTYENLKFRKPFETDSLNSIIIPLKINKYCRCRIGSEIFGSTFSPRHQKSSYILVKFASEDDNIDIYSSQIQFFFVYEIKQICNVELWDTEFYSKS</sequence>
<reference evidence="1 2" key="1">
    <citation type="submission" date="2018-08" db="EMBL/GenBank/DDBJ databases">
        <title>Genome and evolution of the arbuscular mycorrhizal fungus Diversispora epigaea (formerly Glomus versiforme) and its bacterial endosymbionts.</title>
        <authorList>
            <person name="Sun X."/>
            <person name="Fei Z."/>
            <person name="Harrison M."/>
        </authorList>
    </citation>
    <scope>NUCLEOTIDE SEQUENCE [LARGE SCALE GENOMIC DNA]</scope>
    <source>
        <strain evidence="1 2">IT104</strain>
    </source>
</reference>